<name>A0A6A6LA21_HEVBR</name>
<evidence type="ECO:0000256" key="1">
    <source>
        <dbReference type="ARBA" id="ARBA00004514"/>
    </source>
</evidence>
<evidence type="ECO:0000256" key="2">
    <source>
        <dbReference type="ARBA" id="ARBA00008456"/>
    </source>
</evidence>
<dbReference type="Pfam" id="PF01738">
    <property type="entry name" value="DLH"/>
    <property type="match status" value="1"/>
</dbReference>
<dbReference type="GO" id="GO:0005829">
    <property type="term" value="C:cytosol"/>
    <property type="evidence" value="ECO:0007669"/>
    <property type="project" value="UniProtKB-SubCell"/>
</dbReference>
<keyword evidence="8" id="KW-1185">Reference proteome</keyword>
<feature type="domain" description="Dienelactone hydrolase" evidence="6">
    <location>
        <begin position="6"/>
        <end position="76"/>
    </location>
</feature>
<evidence type="ECO:0000256" key="4">
    <source>
        <dbReference type="ARBA" id="ARBA00022490"/>
    </source>
</evidence>
<reference evidence="7 8" key="1">
    <citation type="journal article" date="2020" name="Mol. Plant">
        <title>The Chromosome-Based Rubber Tree Genome Provides New Insights into Spurge Genome Evolution and Rubber Biosynthesis.</title>
        <authorList>
            <person name="Liu J."/>
            <person name="Shi C."/>
            <person name="Shi C.C."/>
            <person name="Li W."/>
            <person name="Zhang Q.J."/>
            <person name="Zhang Y."/>
            <person name="Li K."/>
            <person name="Lu H.F."/>
            <person name="Shi C."/>
            <person name="Zhu S.T."/>
            <person name="Xiao Z.Y."/>
            <person name="Nan H."/>
            <person name="Yue Y."/>
            <person name="Zhu X.G."/>
            <person name="Wu Y."/>
            <person name="Hong X.N."/>
            <person name="Fan G.Y."/>
            <person name="Tong Y."/>
            <person name="Zhang D."/>
            <person name="Mao C.L."/>
            <person name="Liu Y.L."/>
            <person name="Hao S.J."/>
            <person name="Liu W.Q."/>
            <person name="Lv M.Q."/>
            <person name="Zhang H.B."/>
            <person name="Liu Y."/>
            <person name="Hu-Tang G.R."/>
            <person name="Wang J.P."/>
            <person name="Wang J.H."/>
            <person name="Sun Y.H."/>
            <person name="Ni S.B."/>
            <person name="Chen W.B."/>
            <person name="Zhang X.C."/>
            <person name="Jiao Y.N."/>
            <person name="Eichler E.E."/>
            <person name="Li G.H."/>
            <person name="Liu X."/>
            <person name="Gao L.Z."/>
        </authorList>
    </citation>
    <scope>NUCLEOTIDE SEQUENCE [LARGE SCALE GENOMIC DNA]</scope>
    <source>
        <strain evidence="8">cv. GT1</strain>
        <tissue evidence="7">Leaf</tissue>
    </source>
</reference>
<evidence type="ECO:0000313" key="7">
    <source>
        <dbReference type="EMBL" id="KAF2297315.1"/>
    </source>
</evidence>
<keyword evidence="4" id="KW-0963">Cytoplasm</keyword>
<dbReference type="SUPFAM" id="SSF53474">
    <property type="entry name" value="alpha/beta-Hydrolases"/>
    <property type="match status" value="1"/>
</dbReference>
<evidence type="ECO:0000313" key="8">
    <source>
        <dbReference type="Proteomes" id="UP000467840"/>
    </source>
</evidence>
<dbReference type="GO" id="GO:0009507">
    <property type="term" value="C:chloroplast"/>
    <property type="evidence" value="ECO:0007669"/>
    <property type="project" value="TreeGrafter"/>
</dbReference>
<keyword evidence="5" id="KW-0378">Hydrolase</keyword>
<comment type="similarity">
    <text evidence="2">Belongs to the dienelactone hydrolase family.</text>
</comment>
<dbReference type="InterPro" id="IPR029058">
    <property type="entry name" value="AB_hydrolase_fold"/>
</dbReference>
<evidence type="ECO:0000256" key="5">
    <source>
        <dbReference type="ARBA" id="ARBA00022801"/>
    </source>
</evidence>
<comment type="caution">
    <text evidence="7">The sequence shown here is derived from an EMBL/GenBank/DDBJ whole genome shotgun (WGS) entry which is preliminary data.</text>
</comment>
<dbReference type="EMBL" id="JAAGAX010000012">
    <property type="protein sequence ID" value="KAF2297315.1"/>
    <property type="molecule type" value="Genomic_DNA"/>
</dbReference>
<evidence type="ECO:0000256" key="3">
    <source>
        <dbReference type="ARBA" id="ARBA00014180"/>
    </source>
</evidence>
<organism evidence="7 8">
    <name type="scientific">Hevea brasiliensis</name>
    <name type="common">Para rubber tree</name>
    <name type="synonym">Siphonia brasiliensis</name>
    <dbReference type="NCBI Taxonomy" id="3981"/>
    <lineage>
        <taxon>Eukaryota</taxon>
        <taxon>Viridiplantae</taxon>
        <taxon>Streptophyta</taxon>
        <taxon>Embryophyta</taxon>
        <taxon>Tracheophyta</taxon>
        <taxon>Spermatophyta</taxon>
        <taxon>Magnoliopsida</taxon>
        <taxon>eudicotyledons</taxon>
        <taxon>Gunneridae</taxon>
        <taxon>Pentapetalae</taxon>
        <taxon>rosids</taxon>
        <taxon>fabids</taxon>
        <taxon>Malpighiales</taxon>
        <taxon>Euphorbiaceae</taxon>
        <taxon>Crotonoideae</taxon>
        <taxon>Micrandreae</taxon>
        <taxon>Hevea</taxon>
    </lineage>
</organism>
<dbReference type="PANTHER" id="PTHR46812:SF1">
    <property type="entry name" value="CARBOXYMETHYLENEBUTENOLIDASE HOMOLOG"/>
    <property type="match status" value="1"/>
</dbReference>
<dbReference type="PANTHER" id="PTHR46812">
    <property type="entry name" value="CARBOXYMETHYLENEBUTENOLIDASE HOMOLOG"/>
    <property type="match status" value="1"/>
</dbReference>
<dbReference type="InterPro" id="IPR042946">
    <property type="entry name" value="CMBL"/>
</dbReference>
<proteinExistence type="inferred from homology"/>
<comment type="subcellular location">
    <subcellularLocation>
        <location evidence="1">Cytoplasm</location>
        <location evidence="1">Cytosol</location>
    </subcellularLocation>
</comment>
<protein>
    <recommendedName>
        <fullName evidence="3">Carboxymethylenebutenolidase homolog</fullName>
    </recommendedName>
</protein>
<dbReference type="InterPro" id="IPR002925">
    <property type="entry name" value="Dienelactn_hydro"/>
</dbReference>
<dbReference type="AlphaFoldDB" id="A0A6A6LA21"/>
<accession>A0A6A6LA21</accession>
<gene>
    <name evidence="7" type="ORF">GH714_021262</name>
</gene>
<dbReference type="Gene3D" id="3.40.50.1820">
    <property type="entry name" value="alpha/beta hydrolase"/>
    <property type="match status" value="1"/>
</dbReference>
<dbReference type="Proteomes" id="UP000467840">
    <property type="component" value="Chromosome 18"/>
</dbReference>
<dbReference type="GO" id="GO:0016787">
    <property type="term" value="F:hydrolase activity"/>
    <property type="evidence" value="ECO:0007669"/>
    <property type="project" value="UniProtKB-KW"/>
</dbReference>
<evidence type="ECO:0000259" key="6">
    <source>
        <dbReference type="Pfam" id="PF01738"/>
    </source>
</evidence>
<sequence>MLPSVASNVKVPVLFISGDNDPLCSVNVLKDIEKSVCQGSRVVVFQGRGHGFAHRPNSPEEDRDAEQAFVLMRNWLYDGPGYSRIRARKMELVIAIASTVVGEIAKILVAPVGRSIGYLIYYHCNIKNLEEELQKLVDQKITGVDSRVDDVKRNLQVFAGSVIQWQEEVDYIDQRGKEFLENVIKVNNQCFNGRCPDPTSRYSLSRKVKKMTQKVLALLEEAVNFGQIGYPGPPPNIGSTFITEGIRDFESRLSIMNGVWKAVKDDNWSMTGVCGMG</sequence>